<gene>
    <name evidence="1" type="ORF">PVAND_014947</name>
</gene>
<sequence>MKFQIFRQLLLKIYRNFEKFVLDFNKIQILDENFLQNSFKVEKIFLNINKIKIMSSKIVENKTNLMYLGLTGSPCIDAFYGFRATLDVLTEIERNEAKNDILFGCNENL</sequence>
<protein>
    <submittedName>
        <fullName evidence="1">Uncharacterized protein</fullName>
    </submittedName>
</protein>
<evidence type="ECO:0000313" key="2">
    <source>
        <dbReference type="Proteomes" id="UP001107558"/>
    </source>
</evidence>
<keyword evidence="2" id="KW-1185">Reference proteome</keyword>
<comment type="caution">
    <text evidence="1">The sequence shown here is derived from an EMBL/GenBank/DDBJ whole genome shotgun (WGS) entry which is preliminary data.</text>
</comment>
<reference evidence="1" key="1">
    <citation type="submission" date="2021-03" db="EMBL/GenBank/DDBJ databases">
        <title>Chromosome level genome of the anhydrobiotic midge Polypedilum vanderplanki.</title>
        <authorList>
            <person name="Yoshida Y."/>
            <person name="Kikawada T."/>
            <person name="Gusev O."/>
        </authorList>
    </citation>
    <scope>NUCLEOTIDE SEQUENCE</scope>
    <source>
        <strain evidence="1">NIAS01</strain>
        <tissue evidence="1">Whole body or cell culture</tissue>
    </source>
</reference>
<organism evidence="1 2">
    <name type="scientific">Polypedilum vanderplanki</name>
    <name type="common">Sleeping chironomid midge</name>
    <dbReference type="NCBI Taxonomy" id="319348"/>
    <lineage>
        <taxon>Eukaryota</taxon>
        <taxon>Metazoa</taxon>
        <taxon>Ecdysozoa</taxon>
        <taxon>Arthropoda</taxon>
        <taxon>Hexapoda</taxon>
        <taxon>Insecta</taxon>
        <taxon>Pterygota</taxon>
        <taxon>Neoptera</taxon>
        <taxon>Endopterygota</taxon>
        <taxon>Diptera</taxon>
        <taxon>Nematocera</taxon>
        <taxon>Chironomoidea</taxon>
        <taxon>Chironomidae</taxon>
        <taxon>Chironominae</taxon>
        <taxon>Polypedilum</taxon>
        <taxon>Polypedilum</taxon>
    </lineage>
</organism>
<proteinExistence type="predicted"/>
<dbReference type="AlphaFoldDB" id="A0A9J6BBH2"/>
<dbReference type="Proteomes" id="UP001107558">
    <property type="component" value="Chromosome 4"/>
</dbReference>
<evidence type="ECO:0000313" key="1">
    <source>
        <dbReference type="EMBL" id="KAG5666942.1"/>
    </source>
</evidence>
<accession>A0A9J6BBH2</accession>
<dbReference type="EMBL" id="JADBJN010000004">
    <property type="protein sequence ID" value="KAG5666942.1"/>
    <property type="molecule type" value="Genomic_DNA"/>
</dbReference>
<name>A0A9J6BBH2_POLVA</name>
<dbReference type="SUPFAM" id="SSF52058">
    <property type="entry name" value="L domain-like"/>
    <property type="match status" value="1"/>
</dbReference>